<dbReference type="SUPFAM" id="SSF51230">
    <property type="entry name" value="Single hybrid motif"/>
    <property type="match status" value="1"/>
</dbReference>
<name>A0A382ZM85_9ZZZZ</name>
<dbReference type="AlphaFoldDB" id="A0A382ZM85"/>
<accession>A0A382ZM85</accession>
<dbReference type="InterPro" id="IPR011004">
    <property type="entry name" value="Trimer_LpxA-like_sf"/>
</dbReference>
<feature type="non-terminal residue" evidence="3">
    <location>
        <position position="220"/>
    </location>
</feature>
<keyword evidence="1" id="KW-0450">Lipoyl</keyword>
<dbReference type="InterPro" id="IPR003016">
    <property type="entry name" value="2-oxoA_DH_lipoyl-BS"/>
</dbReference>
<evidence type="ECO:0000256" key="1">
    <source>
        <dbReference type="ARBA" id="ARBA00022823"/>
    </source>
</evidence>
<dbReference type="InterPro" id="IPR011053">
    <property type="entry name" value="Single_hybrid_motif"/>
</dbReference>
<dbReference type="PROSITE" id="PS00189">
    <property type="entry name" value="LIPOYL"/>
    <property type="match status" value="1"/>
</dbReference>
<dbReference type="Gene3D" id="2.40.50.100">
    <property type="match status" value="1"/>
</dbReference>
<dbReference type="SUPFAM" id="SSF51161">
    <property type="entry name" value="Trimeric LpxA-like enzymes"/>
    <property type="match status" value="1"/>
</dbReference>
<dbReference type="Gene3D" id="2.160.10.10">
    <property type="entry name" value="Hexapeptide repeat proteins"/>
    <property type="match status" value="1"/>
</dbReference>
<protein>
    <recommendedName>
        <fullName evidence="2">Lipoyl-binding domain-containing protein</fullName>
    </recommendedName>
</protein>
<reference evidence="3" key="1">
    <citation type="submission" date="2018-05" db="EMBL/GenBank/DDBJ databases">
        <authorList>
            <person name="Lanie J.A."/>
            <person name="Ng W.-L."/>
            <person name="Kazmierczak K.M."/>
            <person name="Andrzejewski T.M."/>
            <person name="Davidsen T.M."/>
            <person name="Wayne K.J."/>
            <person name="Tettelin H."/>
            <person name="Glass J.I."/>
            <person name="Rusch D."/>
            <person name="Podicherti R."/>
            <person name="Tsui H.-C.T."/>
            <person name="Winkler M.E."/>
        </authorList>
    </citation>
    <scope>NUCLEOTIDE SEQUENCE</scope>
</reference>
<dbReference type="EMBL" id="UINC01184898">
    <property type="protein sequence ID" value="SVD96339.1"/>
    <property type="molecule type" value="Genomic_DNA"/>
</dbReference>
<dbReference type="InterPro" id="IPR000089">
    <property type="entry name" value="Biotin_lipoyl"/>
</dbReference>
<evidence type="ECO:0000259" key="2">
    <source>
        <dbReference type="Pfam" id="PF00364"/>
    </source>
</evidence>
<evidence type="ECO:0000313" key="3">
    <source>
        <dbReference type="EMBL" id="SVD96339.1"/>
    </source>
</evidence>
<dbReference type="Pfam" id="PF00364">
    <property type="entry name" value="Biotin_lipoyl"/>
    <property type="match status" value="1"/>
</dbReference>
<gene>
    <name evidence="3" type="ORF">METZ01_LOCUS449193</name>
</gene>
<sequence length="220" mass="25273">MSNIKQYHLPAEDVNDEKATVVKLFFDSGDKVKKNDLIYTFETSKSVIDVESEFNGFIEYYVEENEEVNIGFLVCEISKTRKEKLEKTKNIIKVIQKSVKPTKKALKLAKKYGLDIEKLGLVGIIKERDLIPFIQHERQTTQVDRCLILNSQNKFIQHLLDDESFRILSSEEKIEKYKDNDHKIGKNVKILKGAVLIGNKIEIHDNVSIGAGTYIESPEI</sequence>
<proteinExistence type="predicted"/>
<organism evidence="3">
    <name type="scientific">marine metagenome</name>
    <dbReference type="NCBI Taxonomy" id="408172"/>
    <lineage>
        <taxon>unclassified sequences</taxon>
        <taxon>metagenomes</taxon>
        <taxon>ecological metagenomes</taxon>
    </lineage>
</organism>
<feature type="domain" description="Lipoyl-binding" evidence="2">
    <location>
        <begin position="18"/>
        <end position="77"/>
    </location>
</feature>
<feature type="non-terminal residue" evidence="3">
    <location>
        <position position="1"/>
    </location>
</feature>